<sequence length="403" mass="44277">MLAASSTRQMNPYLERALSIISFQSSSTIDHSYKTHLSRSKTKTMKKLDAADKIAAKRSGLIIDNASRSSVNDFLREPSAYELAISSQLTAAERVSEIIEDLKRQTTEEIDNWSWSLNLDYDPLEELKASPSTSMSTSGQSGEALFHDGHMVSSPISLLQTPVTVPNMASVFKTPATSEKGTKRGNVHTRAQSSTPETPKDPFTLSNKPSFQSFLSRVAKTPPPPPVTRDFAYPQSPSVSVLPEHSKKAETVTQAAVEPLRTTRGVKPLRQNYSKLIRSRTAVALSKSDLAAVDNSQSHRVVESKEPVPATRAGTRRSLPRSISTLLLRATESSNQNPSTKRKPLPKDSPLFVPLAEHPAFANLQPKRKGTKITPSEIKIKGTRKAVYDEDELDKLDVLLPLP</sequence>
<name>A0AAN7SU65_9EURO</name>
<organism evidence="2 3">
    <name type="scientific">Lithohypha guttulata</name>
    <dbReference type="NCBI Taxonomy" id="1690604"/>
    <lineage>
        <taxon>Eukaryota</taxon>
        <taxon>Fungi</taxon>
        <taxon>Dikarya</taxon>
        <taxon>Ascomycota</taxon>
        <taxon>Pezizomycotina</taxon>
        <taxon>Eurotiomycetes</taxon>
        <taxon>Chaetothyriomycetidae</taxon>
        <taxon>Chaetothyriales</taxon>
        <taxon>Trichomeriaceae</taxon>
        <taxon>Lithohypha</taxon>
    </lineage>
</organism>
<reference evidence="2 3" key="1">
    <citation type="submission" date="2023-08" db="EMBL/GenBank/DDBJ databases">
        <title>Black Yeasts Isolated from many extreme environments.</title>
        <authorList>
            <person name="Coleine C."/>
            <person name="Stajich J.E."/>
            <person name="Selbmann L."/>
        </authorList>
    </citation>
    <scope>NUCLEOTIDE SEQUENCE [LARGE SCALE GENOMIC DNA]</scope>
    <source>
        <strain evidence="2 3">CCFEE 5910</strain>
    </source>
</reference>
<feature type="region of interest" description="Disordered" evidence="1">
    <location>
        <begin position="289"/>
        <end position="352"/>
    </location>
</feature>
<protein>
    <submittedName>
        <fullName evidence="2">Uncharacterized protein</fullName>
    </submittedName>
</protein>
<feature type="compositionally biased region" description="Polar residues" evidence="1">
    <location>
        <begin position="321"/>
        <end position="339"/>
    </location>
</feature>
<accession>A0AAN7SU65</accession>
<dbReference type="EMBL" id="JAVRRJ010000009">
    <property type="protein sequence ID" value="KAK5081544.1"/>
    <property type="molecule type" value="Genomic_DNA"/>
</dbReference>
<comment type="caution">
    <text evidence="2">The sequence shown here is derived from an EMBL/GenBank/DDBJ whole genome shotgun (WGS) entry which is preliminary data.</text>
</comment>
<evidence type="ECO:0000313" key="3">
    <source>
        <dbReference type="Proteomes" id="UP001309876"/>
    </source>
</evidence>
<proteinExistence type="predicted"/>
<feature type="region of interest" description="Disordered" evidence="1">
    <location>
        <begin position="174"/>
        <end position="207"/>
    </location>
</feature>
<keyword evidence="3" id="KW-1185">Reference proteome</keyword>
<evidence type="ECO:0000313" key="2">
    <source>
        <dbReference type="EMBL" id="KAK5081544.1"/>
    </source>
</evidence>
<dbReference type="Proteomes" id="UP001309876">
    <property type="component" value="Unassembled WGS sequence"/>
</dbReference>
<dbReference type="AlphaFoldDB" id="A0AAN7SU65"/>
<evidence type="ECO:0000256" key="1">
    <source>
        <dbReference type="SAM" id="MobiDB-lite"/>
    </source>
</evidence>
<gene>
    <name evidence="2" type="ORF">LTR05_007675</name>
</gene>